<evidence type="ECO:0000259" key="3">
    <source>
        <dbReference type="Pfam" id="PF13649"/>
    </source>
</evidence>
<name>A0A0M8N0D2_ESCWE</name>
<dbReference type="EMBL" id="LGSR01000017">
    <property type="protein sequence ID" value="KOS20547.1"/>
    <property type="molecule type" value="Genomic_DNA"/>
</dbReference>
<feature type="domain" description="Methyltransferase" evidence="3">
    <location>
        <begin position="43"/>
        <end position="149"/>
    </location>
</feature>
<organism evidence="4 5">
    <name type="scientific">Escovopsis weberi</name>
    <dbReference type="NCBI Taxonomy" id="150374"/>
    <lineage>
        <taxon>Eukaryota</taxon>
        <taxon>Fungi</taxon>
        <taxon>Dikarya</taxon>
        <taxon>Ascomycota</taxon>
        <taxon>Pezizomycotina</taxon>
        <taxon>Sordariomycetes</taxon>
        <taxon>Hypocreomycetidae</taxon>
        <taxon>Hypocreales</taxon>
        <taxon>Hypocreaceae</taxon>
        <taxon>Escovopsis</taxon>
    </lineage>
</organism>
<dbReference type="AlphaFoldDB" id="A0A0M8N0D2"/>
<dbReference type="STRING" id="150374.A0A0M8N0D2"/>
<evidence type="ECO:0000256" key="1">
    <source>
        <dbReference type="ARBA" id="ARBA00022603"/>
    </source>
</evidence>
<dbReference type="InterPro" id="IPR023149">
    <property type="entry name" value="Trans_acon_MeTrfase_C"/>
</dbReference>
<reference evidence="4 5" key="1">
    <citation type="submission" date="2015-07" db="EMBL/GenBank/DDBJ databases">
        <title>The genome of the fungus Escovopsis weberi, a specialized disease agent of ant agriculture.</title>
        <authorList>
            <person name="de Man T.J."/>
            <person name="Stajich J.E."/>
            <person name="Kubicek C.P."/>
            <person name="Chenthamara K."/>
            <person name="Atanasova L."/>
            <person name="Druzhinina I.S."/>
            <person name="Birnbaum S."/>
            <person name="Barribeau S.M."/>
            <person name="Teiling C."/>
            <person name="Suen G."/>
            <person name="Currie C."/>
            <person name="Gerardo N.M."/>
        </authorList>
    </citation>
    <scope>NUCLEOTIDE SEQUENCE [LARGE SCALE GENOMIC DNA]</scope>
</reference>
<dbReference type="Gene3D" id="1.10.150.290">
    <property type="entry name" value="S-adenosyl-L-methionine-dependent methyltransferases"/>
    <property type="match status" value="1"/>
</dbReference>
<dbReference type="OrthoDB" id="66144at2759"/>
<dbReference type="InterPro" id="IPR029063">
    <property type="entry name" value="SAM-dependent_MTases_sf"/>
</dbReference>
<accession>A0A0M8N0D2</accession>
<sequence>MSSQPTAPGKDWSAAQYLKFDSQRTRPASDLLAQVPLQAPARIVDLGCGPGNSTQLLAARFPRAHVLGIDSSPNMIAAARAALPGAHFEVADISTYATTNTSTSTSTSTDTLEHGRADLLFSNAAMHWIPRGDRLAVFRRLVESLPPGGVLAMQVPDNHDEPSHAAMRAVAREGPWADTLARADPDIGPFHAPAELYDEMRPLCAAVDVWRTSYHHPLRSHGDIVEWVKGTGLRPYIDPLGERERDEFLARYLEELRKRYPVMRHGGVILRYPRLFMVAVR</sequence>
<gene>
    <name evidence="4" type="ORF">ESCO_005296</name>
</gene>
<dbReference type="Gene3D" id="3.40.50.150">
    <property type="entry name" value="Vaccinia Virus protein VP39"/>
    <property type="match status" value="1"/>
</dbReference>
<dbReference type="Pfam" id="PF13649">
    <property type="entry name" value="Methyltransf_25"/>
    <property type="match status" value="1"/>
</dbReference>
<protein>
    <submittedName>
        <fullName evidence="4">Trans-aconitate 2-methyltransferase</fullName>
    </submittedName>
</protein>
<dbReference type="NCBIfam" id="NF002463">
    <property type="entry name" value="PRK01683.1"/>
    <property type="match status" value="1"/>
</dbReference>
<comment type="caution">
    <text evidence="4">The sequence shown here is derived from an EMBL/GenBank/DDBJ whole genome shotgun (WGS) entry which is preliminary data.</text>
</comment>
<dbReference type="GO" id="GO:0032259">
    <property type="term" value="P:methylation"/>
    <property type="evidence" value="ECO:0007669"/>
    <property type="project" value="UniProtKB-KW"/>
</dbReference>
<keyword evidence="1 4" id="KW-0489">Methyltransferase</keyword>
<proteinExistence type="predicted"/>
<dbReference type="PANTHER" id="PTHR43861:SF1">
    <property type="entry name" value="TRANS-ACONITATE 2-METHYLTRANSFERASE"/>
    <property type="match status" value="1"/>
</dbReference>
<dbReference type="Proteomes" id="UP000053831">
    <property type="component" value="Unassembled WGS sequence"/>
</dbReference>
<evidence type="ECO:0000256" key="2">
    <source>
        <dbReference type="ARBA" id="ARBA00022679"/>
    </source>
</evidence>
<evidence type="ECO:0000313" key="5">
    <source>
        <dbReference type="Proteomes" id="UP000053831"/>
    </source>
</evidence>
<keyword evidence="5" id="KW-1185">Reference proteome</keyword>
<dbReference type="GO" id="GO:0030798">
    <property type="term" value="F:trans-aconitate 2-methyltransferase activity"/>
    <property type="evidence" value="ECO:0007669"/>
    <property type="project" value="InterPro"/>
</dbReference>
<dbReference type="InterPro" id="IPR041698">
    <property type="entry name" value="Methyltransf_25"/>
</dbReference>
<dbReference type="CDD" id="cd02440">
    <property type="entry name" value="AdoMet_MTases"/>
    <property type="match status" value="1"/>
</dbReference>
<dbReference type="SUPFAM" id="SSF53335">
    <property type="entry name" value="S-adenosyl-L-methionine-dependent methyltransferases"/>
    <property type="match status" value="1"/>
</dbReference>
<keyword evidence="2 4" id="KW-0808">Transferase</keyword>
<dbReference type="PANTHER" id="PTHR43861">
    <property type="entry name" value="TRANS-ACONITATE 2-METHYLTRANSFERASE-RELATED"/>
    <property type="match status" value="1"/>
</dbReference>
<evidence type="ECO:0000313" key="4">
    <source>
        <dbReference type="EMBL" id="KOS20547.1"/>
    </source>
</evidence>